<feature type="domain" description="Outer membrane protein beta-barrel" evidence="2">
    <location>
        <begin position="25"/>
        <end position="247"/>
    </location>
</feature>
<reference evidence="3 4" key="1">
    <citation type="submission" date="2018-11" db="EMBL/GenBank/DDBJ databases">
        <authorList>
            <person name="Na S.W."/>
            <person name="Baik M."/>
        </authorList>
    </citation>
    <scope>NUCLEOTIDE SEQUENCE [LARGE SCALE GENOMIC DNA]</scope>
    <source>
        <strain evidence="3 4">E39</strain>
    </source>
</reference>
<dbReference type="InterPro" id="IPR025665">
    <property type="entry name" value="Beta-barrel_OMP_2"/>
</dbReference>
<proteinExistence type="predicted"/>
<evidence type="ECO:0000313" key="4">
    <source>
        <dbReference type="Proteomes" id="UP000249375"/>
    </source>
</evidence>
<dbReference type="AlphaFoldDB" id="A0A5P8E7C7"/>
<protein>
    <submittedName>
        <fullName evidence="3">PorT family protein</fullName>
    </submittedName>
</protein>
<evidence type="ECO:0000313" key="3">
    <source>
        <dbReference type="EMBL" id="QFQ12838.1"/>
    </source>
</evidence>
<feature type="signal peptide" evidence="1">
    <location>
        <begin position="1"/>
        <end position="26"/>
    </location>
</feature>
<dbReference type="OrthoDB" id="1014137at2"/>
<sequence>MELMRTMIKKVFICCALLCTMSPIFAQQTKERIASVSDTDKNLELIEQKGWQISLGTGFQIGGFAPLPMPRSIRKIEEYNPLFNVGLEGNVSRSVSNDGRWLIGSGLRFESKGMKTKARVKNYYTEMIPDEGEKVRGNFTGHVTTKVRNTYLTIPVTMSYRIDKRWTVFVGPYFSLLLDGDFNGEAYDGYIRQGNPTGQYSEVTHAVYDFSDDLRRVAWGLEFGGSYRAYKHLAVQARLDWGMNDIFHSKFESVTFSLKPIYFNLGIQYIF</sequence>
<accession>A0A5P8E7C7</accession>
<evidence type="ECO:0000256" key="1">
    <source>
        <dbReference type="SAM" id="SignalP"/>
    </source>
</evidence>
<name>A0A5P8E7C7_9BACT</name>
<organism evidence="3 4">
    <name type="scientific">Pseudoprevotella muciniphila</name>
    <dbReference type="NCBI Taxonomy" id="2133944"/>
    <lineage>
        <taxon>Bacteria</taxon>
        <taxon>Pseudomonadati</taxon>
        <taxon>Bacteroidota</taxon>
        <taxon>Bacteroidia</taxon>
        <taxon>Bacteroidales</taxon>
        <taxon>Prevotellaceae</taxon>
        <taxon>Pseudoprevotella</taxon>
    </lineage>
</organism>
<keyword evidence="1" id="KW-0732">Signal</keyword>
<dbReference type="EMBL" id="CP033459">
    <property type="protein sequence ID" value="QFQ12838.1"/>
    <property type="molecule type" value="Genomic_DNA"/>
</dbReference>
<dbReference type="Proteomes" id="UP000249375">
    <property type="component" value="Chromosome"/>
</dbReference>
<gene>
    <name evidence="3" type="ORF">C7Y71_007290</name>
</gene>
<feature type="chain" id="PRO_5024304183" evidence="1">
    <location>
        <begin position="27"/>
        <end position="271"/>
    </location>
</feature>
<dbReference type="KEGG" id="alq:C7Y71_007290"/>
<dbReference type="RefSeq" id="WP_111898272.1">
    <property type="nucleotide sequence ID" value="NZ_CP033459.1"/>
</dbReference>
<keyword evidence="4" id="KW-1185">Reference proteome</keyword>
<dbReference type="Pfam" id="PF13568">
    <property type="entry name" value="OMP_b-brl_2"/>
    <property type="match status" value="1"/>
</dbReference>
<evidence type="ECO:0000259" key="2">
    <source>
        <dbReference type="Pfam" id="PF13568"/>
    </source>
</evidence>